<proteinExistence type="predicted"/>
<protein>
    <recommendedName>
        <fullName evidence="1">Adenylyltransferase SoFic-like C-terminal domain-containing protein</fullName>
    </recommendedName>
</protein>
<organism evidence="2 3">
    <name type="scientific">Salinimicrobium marinum</name>
    <dbReference type="NCBI Taxonomy" id="680283"/>
    <lineage>
        <taxon>Bacteria</taxon>
        <taxon>Pseudomonadati</taxon>
        <taxon>Bacteroidota</taxon>
        <taxon>Flavobacteriia</taxon>
        <taxon>Flavobacteriales</taxon>
        <taxon>Flavobacteriaceae</taxon>
        <taxon>Salinimicrobium</taxon>
    </lineage>
</organism>
<dbReference type="EMBL" id="BMXB01000003">
    <property type="protein sequence ID" value="GHA34119.1"/>
    <property type="molecule type" value="Genomic_DNA"/>
</dbReference>
<feature type="domain" description="Adenylyltransferase SoFic-like C-terminal" evidence="1">
    <location>
        <begin position="22"/>
        <end position="97"/>
    </location>
</feature>
<dbReference type="Proteomes" id="UP000610456">
    <property type="component" value="Unassembled WGS sequence"/>
</dbReference>
<reference evidence="2" key="1">
    <citation type="journal article" date="2014" name="Int. J. Syst. Evol. Microbiol.">
        <title>Complete genome sequence of Corynebacterium casei LMG S-19264T (=DSM 44701T), isolated from a smear-ripened cheese.</title>
        <authorList>
            <consortium name="US DOE Joint Genome Institute (JGI-PGF)"/>
            <person name="Walter F."/>
            <person name="Albersmeier A."/>
            <person name="Kalinowski J."/>
            <person name="Ruckert C."/>
        </authorList>
    </citation>
    <scope>NUCLEOTIDE SEQUENCE</scope>
    <source>
        <strain evidence="2">KCTC 12719</strain>
    </source>
</reference>
<evidence type="ECO:0000313" key="3">
    <source>
        <dbReference type="Proteomes" id="UP000610456"/>
    </source>
</evidence>
<gene>
    <name evidence="2" type="ORF">GCM10007103_14640</name>
</gene>
<accession>A0A918SE21</accession>
<evidence type="ECO:0000259" key="1">
    <source>
        <dbReference type="Pfam" id="PF21248"/>
    </source>
</evidence>
<keyword evidence="3" id="KW-1185">Reference proteome</keyword>
<evidence type="ECO:0000313" key="2">
    <source>
        <dbReference type="EMBL" id="GHA34119.1"/>
    </source>
</evidence>
<dbReference type="Pfam" id="PF21248">
    <property type="entry name" value="SoFic-like_C"/>
    <property type="match status" value="1"/>
</dbReference>
<dbReference type="InterPro" id="IPR048770">
    <property type="entry name" value="SoFic-like_C"/>
</dbReference>
<name>A0A918SE21_9FLAO</name>
<comment type="caution">
    <text evidence="2">The sequence shown here is derived from an EMBL/GenBank/DDBJ whole genome shotgun (WGS) entry which is preliminary data.</text>
</comment>
<reference evidence="2" key="2">
    <citation type="submission" date="2020-09" db="EMBL/GenBank/DDBJ databases">
        <authorList>
            <person name="Sun Q."/>
            <person name="Kim S."/>
        </authorList>
    </citation>
    <scope>NUCLEOTIDE SEQUENCE</scope>
    <source>
        <strain evidence="2">KCTC 12719</strain>
    </source>
</reference>
<sequence length="104" mass="11956">MLEMIPFTANKGLNLLNQVNGLMQTFTDEVKETLPKVYSKDLIEILFKLPYTKCQYLIDAGLGNPKTVGNYLNELEEAGFLTSEKVEKEKQYLNYKLMEILENS</sequence>
<dbReference type="AlphaFoldDB" id="A0A918SE21"/>